<evidence type="ECO:0000259" key="2">
    <source>
        <dbReference type="PROSITE" id="PS50086"/>
    </source>
</evidence>
<dbReference type="GO" id="GO:0031267">
    <property type="term" value="F:small GTPase binding"/>
    <property type="evidence" value="ECO:0007669"/>
    <property type="project" value="TreeGrafter"/>
</dbReference>
<accession>A0A8S1KNH7</accession>
<dbReference type="AlphaFoldDB" id="A0A8S1KNH7"/>
<dbReference type="Pfam" id="PF00566">
    <property type="entry name" value="RabGAP-TBC"/>
    <property type="match status" value="1"/>
</dbReference>
<reference evidence="3" key="1">
    <citation type="submission" date="2021-01" db="EMBL/GenBank/DDBJ databases">
        <authorList>
            <consortium name="Genoscope - CEA"/>
            <person name="William W."/>
        </authorList>
    </citation>
    <scope>NUCLEOTIDE SEQUENCE</scope>
</reference>
<keyword evidence="4" id="KW-1185">Reference proteome</keyword>
<dbReference type="SMART" id="SM00164">
    <property type="entry name" value="TBC"/>
    <property type="match status" value="1"/>
</dbReference>
<feature type="region of interest" description="Disordered" evidence="1">
    <location>
        <begin position="110"/>
        <end position="134"/>
    </location>
</feature>
<dbReference type="PANTHER" id="PTHR47219">
    <property type="entry name" value="RAB GTPASE-ACTIVATING PROTEIN 1-LIKE"/>
    <property type="match status" value="1"/>
</dbReference>
<feature type="domain" description="Rab-GAP TBC" evidence="2">
    <location>
        <begin position="62"/>
        <end position="259"/>
    </location>
</feature>
<gene>
    <name evidence="3" type="ORF">PPRIM_AZ9-3.1.T0250121</name>
</gene>
<dbReference type="EMBL" id="CAJJDM010000023">
    <property type="protein sequence ID" value="CAD8056920.1"/>
    <property type="molecule type" value="Genomic_DNA"/>
</dbReference>
<organism evidence="3 4">
    <name type="scientific">Paramecium primaurelia</name>
    <dbReference type="NCBI Taxonomy" id="5886"/>
    <lineage>
        <taxon>Eukaryota</taxon>
        <taxon>Sar</taxon>
        <taxon>Alveolata</taxon>
        <taxon>Ciliophora</taxon>
        <taxon>Intramacronucleata</taxon>
        <taxon>Oligohymenophorea</taxon>
        <taxon>Peniculida</taxon>
        <taxon>Parameciidae</taxon>
        <taxon>Paramecium</taxon>
    </lineage>
</organism>
<evidence type="ECO:0000313" key="4">
    <source>
        <dbReference type="Proteomes" id="UP000688137"/>
    </source>
</evidence>
<name>A0A8S1KNH7_PARPR</name>
<proteinExistence type="predicted"/>
<dbReference type="InterPro" id="IPR050302">
    <property type="entry name" value="Rab_GAP_TBC_domain"/>
</dbReference>
<dbReference type="PROSITE" id="PS50086">
    <property type="entry name" value="TBC_RABGAP"/>
    <property type="match status" value="1"/>
</dbReference>
<dbReference type="GO" id="GO:0005096">
    <property type="term" value="F:GTPase activator activity"/>
    <property type="evidence" value="ECO:0007669"/>
    <property type="project" value="TreeGrafter"/>
</dbReference>
<dbReference type="Proteomes" id="UP000688137">
    <property type="component" value="Unassembled WGS sequence"/>
</dbReference>
<comment type="caution">
    <text evidence="3">The sequence shown here is derived from an EMBL/GenBank/DDBJ whole genome shotgun (WGS) entry which is preliminary data.</text>
</comment>
<evidence type="ECO:0000313" key="3">
    <source>
        <dbReference type="EMBL" id="CAD8056920.1"/>
    </source>
</evidence>
<protein>
    <recommendedName>
        <fullName evidence="2">Rab-GAP TBC domain-containing protein</fullName>
    </recommendedName>
</protein>
<dbReference type="OMA" id="EMIIYIR"/>
<dbReference type="PANTHER" id="PTHR47219:SF9">
    <property type="entry name" value="GTPASE ACTIVATING PROTEIN AND CENTROSOME-ASSOCIATED, ISOFORM B"/>
    <property type="match status" value="1"/>
</dbReference>
<dbReference type="InterPro" id="IPR000195">
    <property type="entry name" value="Rab-GAP-TBC_dom"/>
</dbReference>
<sequence length="318" mass="38028">MIMCCNSKRIKTGESPNRSKSKPKQRNSEICPKFTKERWIEIMKRSFEDQGYSELSYNLRHNFPLDLRCQIWFWLTEKARIKNLLYQKLQFESPSEQQIYKDLHRSFRSKGNKKSLSGSSDSSQINKNQESEKVDQQKLDKLKRILIAYSNLDKEVKYVQGMNFIASSILEQLEQEELCFVVLNHILNIQNYRKVFLMDMSIIEIIDKRIQFEVPLIYNKMQELKVKSQYCFDTYIFSLFQLVRRELALRIIDIFLYEKESILQTVIIQLLKMQQVEILKCKEQDEMIIYIRNDLIEEALDKLDDGKDYLSQLLSIHL</sequence>
<feature type="compositionally biased region" description="Low complexity" evidence="1">
    <location>
        <begin position="114"/>
        <end position="123"/>
    </location>
</feature>
<evidence type="ECO:0000256" key="1">
    <source>
        <dbReference type="SAM" id="MobiDB-lite"/>
    </source>
</evidence>